<accession>A0A6J6GX02</accession>
<protein>
    <submittedName>
        <fullName evidence="2">Unannotated protein</fullName>
    </submittedName>
</protein>
<feature type="domain" description="VOC" evidence="1">
    <location>
        <begin position="16"/>
        <end position="142"/>
    </location>
</feature>
<dbReference type="InterPro" id="IPR037523">
    <property type="entry name" value="VOC_core"/>
</dbReference>
<reference evidence="2" key="1">
    <citation type="submission" date="2020-05" db="EMBL/GenBank/DDBJ databases">
        <authorList>
            <person name="Chiriac C."/>
            <person name="Salcher M."/>
            <person name="Ghai R."/>
            <person name="Kavagutti S V."/>
        </authorList>
    </citation>
    <scope>NUCLEOTIDE SEQUENCE</scope>
</reference>
<proteinExistence type="predicted"/>
<dbReference type="Pfam" id="PF00903">
    <property type="entry name" value="Glyoxalase"/>
    <property type="match status" value="1"/>
</dbReference>
<evidence type="ECO:0000313" key="2">
    <source>
        <dbReference type="EMBL" id="CAB4605867.1"/>
    </source>
</evidence>
<dbReference type="Gene3D" id="3.10.180.10">
    <property type="entry name" value="2,3-Dihydroxybiphenyl 1,2-Dioxygenase, domain 1"/>
    <property type="match status" value="1"/>
</dbReference>
<dbReference type="CDD" id="cd06587">
    <property type="entry name" value="VOC"/>
    <property type="match status" value="1"/>
</dbReference>
<organism evidence="2">
    <name type="scientific">freshwater metagenome</name>
    <dbReference type="NCBI Taxonomy" id="449393"/>
    <lineage>
        <taxon>unclassified sequences</taxon>
        <taxon>metagenomes</taxon>
        <taxon>ecological metagenomes</taxon>
    </lineage>
</organism>
<dbReference type="PROSITE" id="PS51819">
    <property type="entry name" value="VOC"/>
    <property type="match status" value="1"/>
</dbReference>
<evidence type="ECO:0000259" key="1">
    <source>
        <dbReference type="PROSITE" id="PS51819"/>
    </source>
</evidence>
<dbReference type="SUPFAM" id="SSF54593">
    <property type="entry name" value="Glyoxalase/Bleomycin resistance protein/Dihydroxybiphenyl dioxygenase"/>
    <property type="match status" value="1"/>
</dbReference>
<dbReference type="EMBL" id="CAEZUX010000004">
    <property type="protein sequence ID" value="CAB4605867.1"/>
    <property type="molecule type" value="Genomic_DNA"/>
</dbReference>
<dbReference type="AlphaFoldDB" id="A0A6J6GX02"/>
<dbReference type="InterPro" id="IPR004360">
    <property type="entry name" value="Glyas_Fos-R_dOase_dom"/>
</dbReference>
<name>A0A6J6GX02_9ZZZZ</name>
<gene>
    <name evidence="2" type="ORF">UFOPK1874_00105</name>
</gene>
<sequence>MPIRTMVTNMTKALVTKDSIDLGIVVCNIDNSLAFYRDLLGFELQGTMPMPGGGMMHRLLCGTTTIKLVSTDPSPSQPVGGPITAACGYRYFTISVSNLEEVTQSCKDAGHKIQVPPTALRPGITISIVEDPDGNLVEFLQIG</sequence>
<dbReference type="InterPro" id="IPR029068">
    <property type="entry name" value="Glyas_Bleomycin-R_OHBP_Dase"/>
</dbReference>